<protein>
    <submittedName>
        <fullName evidence="1">Uncharacterized protein</fullName>
    </submittedName>
</protein>
<name>Q6H762_ORYSJ</name>
<dbReference type="EMBL" id="AP004790">
    <property type="protein sequence ID" value="BAD25437.1"/>
    <property type="molecule type" value="Genomic_DNA"/>
</dbReference>
<organism evidence="1 2">
    <name type="scientific">Oryza sativa subsp. japonica</name>
    <name type="common">Rice</name>
    <dbReference type="NCBI Taxonomy" id="39947"/>
    <lineage>
        <taxon>Eukaryota</taxon>
        <taxon>Viridiplantae</taxon>
        <taxon>Streptophyta</taxon>
        <taxon>Embryophyta</taxon>
        <taxon>Tracheophyta</taxon>
        <taxon>Spermatophyta</taxon>
        <taxon>Magnoliopsida</taxon>
        <taxon>Liliopsida</taxon>
        <taxon>Poales</taxon>
        <taxon>Poaceae</taxon>
        <taxon>BOP clade</taxon>
        <taxon>Oryzoideae</taxon>
        <taxon>Oryzeae</taxon>
        <taxon>Oryzinae</taxon>
        <taxon>Oryza</taxon>
        <taxon>Oryza sativa</taxon>
    </lineage>
</organism>
<sequence>MSDNCHGPRVFISFTRNYWLFSLYSMKLGLKWPLAALSPSALPLPPPVVAAATPPDLVGNDVDLGKGSVAANLSRRRRHHHLALPPTATPSDSFWNGADLASCRRRRCPDQLP</sequence>
<evidence type="ECO:0000313" key="1">
    <source>
        <dbReference type="EMBL" id="BAD25437.1"/>
    </source>
</evidence>
<evidence type="ECO:0000313" key="2">
    <source>
        <dbReference type="Proteomes" id="UP000000763"/>
    </source>
</evidence>
<proteinExistence type="predicted"/>
<dbReference type="Proteomes" id="UP000000763">
    <property type="component" value="Chromosome 2"/>
</dbReference>
<reference evidence="2" key="1">
    <citation type="journal article" date="2005" name="Nature">
        <title>The map-based sequence of the rice genome.</title>
        <authorList>
            <consortium name="International rice genome sequencing project (IRGSP)"/>
            <person name="Matsumoto T."/>
            <person name="Wu J."/>
            <person name="Kanamori H."/>
            <person name="Katayose Y."/>
            <person name="Fujisawa M."/>
            <person name="Namiki N."/>
            <person name="Mizuno H."/>
            <person name="Yamamoto K."/>
            <person name="Antonio B.A."/>
            <person name="Baba T."/>
            <person name="Sakata K."/>
            <person name="Nagamura Y."/>
            <person name="Aoki H."/>
            <person name="Arikawa K."/>
            <person name="Arita K."/>
            <person name="Bito T."/>
            <person name="Chiden Y."/>
            <person name="Fujitsuka N."/>
            <person name="Fukunaka R."/>
            <person name="Hamada M."/>
            <person name="Harada C."/>
            <person name="Hayashi A."/>
            <person name="Hijishita S."/>
            <person name="Honda M."/>
            <person name="Hosokawa S."/>
            <person name="Ichikawa Y."/>
            <person name="Idonuma A."/>
            <person name="Iijima M."/>
            <person name="Ikeda M."/>
            <person name="Ikeno M."/>
            <person name="Ito K."/>
            <person name="Ito S."/>
            <person name="Ito T."/>
            <person name="Ito Y."/>
            <person name="Ito Y."/>
            <person name="Iwabuchi A."/>
            <person name="Kamiya K."/>
            <person name="Karasawa W."/>
            <person name="Kurita K."/>
            <person name="Katagiri S."/>
            <person name="Kikuta A."/>
            <person name="Kobayashi H."/>
            <person name="Kobayashi N."/>
            <person name="Machita K."/>
            <person name="Maehara T."/>
            <person name="Masukawa M."/>
            <person name="Mizubayashi T."/>
            <person name="Mukai Y."/>
            <person name="Nagasaki H."/>
            <person name="Nagata Y."/>
            <person name="Naito S."/>
            <person name="Nakashima M."/>
            <person name="Nakama Y."/>
            <person name="Nakamichi Y."/>
            <person name="Nakamura M."/>
            <person name="Meguro A."/>
            <person name="Negishi M."/>
            <person name="Ohta I."/>
            <person name="Ohta T."/>
            <person name="Okamoto M."/>
            <person name="Ono N."/>
            <person name="Saji S."/>
            <person name="Sakaguchi M."/>
            <person name="Sakai K."/>
            <person name="Shibata M."/>
            <person name="Shimokawa T."/>
            <person name="Song J."/>
            <person name="Takazaki Y."/>
            <person name="Terasawa K."/>
            <person name="Tsugane M."/>
            <person name="Tsuji K."/>
            <person name="Ueda S."/>
            <person name="Waki K."/>
            <person name="Yamagata H."/>
            <person name="Yamamoto M."/>
            <person name="Yamamoto S."/>
            <person name="Yamane H."/>
            <person name="Yoshiki S."/>
            <person name="Yoshihara R."/>
            <person name="Yukawa K."/>
            <person name="Zhong H."/>
            <person name="Yano M."/>
            <person name="Yuan Q."/>
            <person name="Ouyang S."/>
            <person name="Liu J."/>
            <person name="Jones K.M."/>
            <person name="Gansberger K."/>
            <person name="Moffat K."/>
            <person name="Hill J."/>
            <person name="Bera J."/>
            <person name="Fadrosh D."/>
            <person name="Jin S."/>
            <person name="Johri S."/>
            <person name="Kim M."/>
            <person name="Overton L."/>
            <person name="Reardon M."/>
            <person name="Tsitrin T."/>
            <person name="Vuong H."/>
            <person name="Weaver B."/>
            <person name="Ciecko A."/>
            <person name="Tallon L."/>
            <person name="Jackson J."/>
            <person name="Pai G."/>
            <person name="Aken S.V."/>
            <person name="Utterback T."/>
            <person name="Reidmuller S."/>
            <person name="Feldblyum T."/>
            <person name="Hsiao J."/>
            <person name="Zismann V."/>
            <person name="Iobst S."/>
            <person name="de Vazeille A.R."/>
            <person name="Buell C.R."/>
            <person name="Ying K."/>
            <person name="Li Y."/>
            <person name="Lu T."/>
            <person name="Huang Y."/>
            <person name="Zhao Q."/>
            <person name="Feng Q."/>
            <person name="Zhang L."/>
            <person name="Zhu J."/>
            <person name="Weng Q."/>
            <person name="Mu J."/>
            <person name="Lu Y."/>
            <person name="Fan D."/>
            <person name="Liu Y."/>
            <person name="Guan J."/>
            <person name="Zhang Y."/>
            <person name="Yu S."/>
            <person name="Liu X."/>
            <person name="Zhang Y."/>
            <person name="Hong G."/>
            <person name="Han B."/>
            <person name="Choisne N."/>
            <person name="Demange N."/>
            <person name="Orjeda G."/>
            <person name="Samain S."/>
            <person name="Cattolico L."/>
            <person name="Pelletier E."/>
            <person name="Couloux A."/>
            <person name="Segurens B."/>
            <person name="Wincker P."/>
            <person name="D'Hont A."/>
            <person name="Scarpelli C."/>
            <person name="Weissenbach J."/>
            <person name="Salanoubat M."/>
            <person name="Quetier F."/>
            <person name="Yu Y."/>
            <person name="Kim H.R."/>
            <person name="Rambo T."/>
            <person name="Currie J."/>
            <person name="Collura K."/>
            <person name="Luo M."/>
            <person name="Yang T."/>
            <person name="Ammiraju J.S.S."/>
            <person name="Engler F."/>
            <person name="Soderlund C."/>
            <person name="Wing R.A."/>
            <person name="Palmer L.E."/>
            <person name="de la Bastide M."/>
            <person name="Spiegel L."/>
            <person name="Nascimento L."/>
            <person name="Zutavern T."/>
            <person name="O'Shaughnessy A."/>
            <person name="Dike S."/>
            <person name="Dedhia N."/>
            <person name="Preston R."/>
            <person name="Balija V."/>
            <person name="McCombie W.R."/>
            <person name="Chow T."/>
            <person name="Chen H."/>
            <person name="Chung M."/>
            <person name="Chen C."/>
            <person name="Shaw J."/>
            <person name="Wu H."/>
            <person name="Hsiao K."/>
            <person name="Chao Y."/>
            <person name="Chu M."/>
            <person name="Cheng C."/>
            <person name="Hour A."/>
            <person name="Lee P."/>
            <person name="Lin S."/>
            <person name="Lin Y."/>
            <person name="Liou J."/>
            <person name="Liu S."/>
            <person name="Hsing Y."/>
            <person name="Raghuvanshi S."/>
            <person name="Mohanty A."/>
            <person name="Bharti A.K."/>
            <person name="Gaur A."/>
            <person name="Gupta V."/>
            <person name="Kumar D."/>
            <person name="Ravi V."/>
            <person name="Vij S."/>
            <person name="Kapur A."/>
            <person name="Khurana P."/>
            <person name="Khurana P."/>
            <person name="Khurana J.P."/>
            <person name="Tyagi A.K."/>
            <person name="Gaikwad K."/>
            <person name="Singh A."/>
            <person name="Dalal V."/>
            <person name="Srivastava S."/>
            <person name="Dixit A."/>
            <person name="Pal A.K."/>
            <person name="Ghazi I.A."/>
            <person name="Yadav M."/>
            <person name="Pandit A."/>
            <person name="Bhargava A."/>
            <person name="Sureshbabu K."/>
            <person name="Batra K."/>
            <person name="Sharma T.R."/>
            <person name="Mohapatra T."/>
            <person name="Singh N.K."/>
            <person name="Messing J."/>
            <person name="Nelson A.B."/>
            <person name="Fuks G."/>
            <person name="Kavchok S."/>
            <person name="Keizer G."/>
            <person name="Linton E."/>
            <person name="Llaca V."/>
            <person name="Song R."/>
            <person name="Tanyolac B."/>
            <person name="Young S."/>
            <person name="Ho-Il K."/>
            <person name="Hahn J.H."/>
            <person name="Sangsakoo G."/>
            <person name="Vanavichit A."/>
            <person name="de Mattos Luiz.A.T."/>
            <person name="Zimmer P.D."/>
            <person name="Malone G."/>
            <person name="Dellagostin O."/>
            <person name="de Oliveira A.C."/>
            <person name="Bevan M."/>
            <person name="Bancroft I."/>
            <person name="Minx P."/>
            <person name="Cordum H."/>
            <person name="Wilson R."/>
            <person name="Cheng Z."/>
            <person name="Jin W."/>
            <person name="Jiang J."/>
            <person name="Leong S.A."/>
            <person name="Iwama H."/>
            <person name="Gojobori T."/>
            <person name="Itoh T."/>
            <person name="Niimura Y."/>
            <person name="Fujii Y."/>
            <person name="Habara T."/>
            <person name="Sakai H."/>
            <person name="Sato Y."/>
            <person name="Wilson G."/>
            <person name="Kumar K."/>
            <person name="McCouch S."/>
            <person name="Juretic N."/>
            <person name="Hoen D."/>
            <person name="Wright S."/>
            <person name="Bruskiewich R."/>
            <person name="Bureau T."/>
            <person name="Miyao A."/>
            <person name="Hirochika H."/>
            <person name="Nishikawa T."/>
            <person name="Kadowaki K."/>
            <person name="Sugiura M."/>
            <person name="Burr B."/>
            <person name="Sasaki T."/>
        </authorList>
    </citation>
    <scope>NUCLEOTIDE SEQUENCE [LARGE SCALE GENOMIC DNA]</scope>
    <source>
        <strain evidence="2">cv. Nipponbare</strain>
    </source>
</reference>
<reference evidence="2" key="2">
    <citation type="journal article" date="2008" name="Nucleic Acids Res.">
        <title>The rice annotation project database (RAP-DB): 2008 update.</title>
        <authorList>
            <consortium name="The rice annotation project (RAP)"/>
        </authorList>
    </citation>
    <scope>GENOME REANNOTATION</scope>
    <source>
        <strain evidence="2">cv. Nipponbare</strain>
    </source>
</reference>
<dbReference type="AlphaFoldDB" id="Q6H762"/>
<accession>Q6H762</accession>
<gene>
    <name evidence="1" type="primary">P0476H10.27</name>
</gene>